<keyword evidence="4 5" id="KW-0472">Membrane</keyword>
<gene>
    <name evidence="6" type="ORF">GMARGA_LOCUS899</name>
</gene>
<evidence type="ECO:0000256" key="4">
    <source>
        <dbReference type="ARBA" id="ARBA00023136"/>
    </source>
</evidence>
<dbReference type="Proteomes" id="UP000789901">
    <property type="component" value="Unassembled WGS sequence"/>
</dbReference>
<comment type="caution">
    <text evidence="6">The sequence shown here is derived from an EMBL/GenBank/DDBJ whole genome shotgun (WGS) entry which is preliminary data.</text>
</comment>
<comment type="subcellular location">
    <subcellularLocation>
        <location evidence="1">Membrane</location>
        <topology evidence="1">Multi-pass membrane protein</topology>
    </subcellularLocation>
</comment>
<dbReference type="InterPro" id="IPR002293">
    <property type="entry name" value="AA/rel_permease1"/>
</dbReference>
<accession>A0ABM8VXT5</accession>
<feature type="transmembrane region" description="Helical" evidence="5">
    <location>
        <begin position="62"/>
        <end position="86"/>
    </location>
</feature>
<evidence type="ECO:0000313" key="6">
    <source>
        <dbReference type="EMBL" id="CAG8473708.1"/>
    </source>
</evidence>
<evidence type="ECO:0000313" key="7">
    <source>
        <dbReference type="Proteomes" id="UP000789901"/>
    </source>
</evidence>
<feature type="transmembrane region" description="Helical" evidence="5">
    <location>
        <begin position="106"/>
        <end position="134"/>
    </location>
</feature>
<dbReference type="EMBL" id="CAJVQB010000189">
    <property type="protein sequence ID" value="CAG8473708.1"/>
    <property type="molecule type" value="Genomic_DNA"/>
</dbReference>
<name>A0ABM8VXT5_GIGMA</name>
<keyword evidence="7" id="KW-1185">Reference proteome</keyword>
<feature type="transmembrane region" description="Helical" evidence="5">
    <location>
        <begin position="32"/>
        <end position="55"/>
    </location>
</feature>
<protein>
    <submittedName>
        <fullName evidence="6">36547_t:CDS:1</fullName>
    </submittedName>
</protein>
<evidence type="ECO:0000256" key="3">
    <source>
        <dbReference type="ARBA" id="ARBA00022989"/>
    </source>
</evidence>
<organism evidence="6 7">
    <name type="scientific">Gigaspora margarita</name>
    <dbReference type="NCBI Taxonomy" id="4874"/>
    <lineage>
        <taxon>Eukaryota</taxon>
        <taxon>Fungi</taxon>
        <taxon>Fungi incertae sedis</taxon>
        <taxon>Mucoromycota</taxon>
        <taxon>Glomeromycotina</taxon>
        <taxon>Glomeromycetes</taxon>
        <taxon>Diversisporales</taxon>
        <taxon>Gigasporaceae</taxon>
        <taxon>Gigaspora</taxon>
    </lineage>
</organism>
<evidence type="ECO:0000256" key="1">
    <source>
        <dbReference type="ARBA" id="ARBA00004141"/>
    </source>
</evidence>
<dbReference type="Pfam" id="PF13520">
    <property type="entry name" value="AA_permease_2"/>
    <property type="match status" value="1"/>
</dbReference>
<proteinExistence type="predicted"/>
<dbReference type="Gene3D" id="1.20.1740.10">
    <property type="entry name" value="Amino acid/polyamine transporter I"/>
    <property type="match status" value="1"/>
</dbReference>
<dbReference type="InterPro" id="IPR050598">
    <property type="entry name" value="AminoAcid_Transporter"/>
</dbReference>
<dbReference type="PANTHER" id="PTHR11785:SF512">
    <property type="entry name" value="SOBREMESA, ISOFORM B"/>
    <property type="match status" value="1"/>
</dbReference>
<dbReference type="PANTHER" id="PTHR11785">
    <property type="entry name" value="AMINO ACID TRANSPORTER"/>
    <property type="match status" value="1"/>
</dbReference>
<sequence>MDEIIESGHGYEGSLSISHDENHNNRYDRLGMIYNINNIIGCGIFVIPGDVWRLIRSPGAALILWLIGGVFSFLSSLVFHELGMMFPRAGELQYIKETFYRRPISIHVFSFAMILCVCLTIVADTYFASLYLIYAIRGENGENRPSEYSNPSGYFSKDSLDQRTLVENIGSYGNAMLEVYVLVNVAYITVVNPEDFVRIDDASQIGAMSFGNTLIGNNTNFHMQSVMIFD</sequence>
<evidence type="ECO:0000256" key="2">
    <source>
        <dbReference type="ARBA" id="ARBA00022692"/>
    </source>
</evidence>
<keyword evidence="3 5" id="KW-1133">Transmembrane helix</keyword>
<keyword evidence="2 5" id="KW-0812">Transmembrane</keyword>
<evidence type="ECO:0000256" key="5">
    <source>
        <dbReference type="SAM" id="Phobius"/>
    </source>
</evidence>
<reference evidence="6 7" key="1">
    <citation type="submission" date="2021-06" db="EMBL/GenBank/DDBJ databases">
        <authorList>
            <person name="Kallberg Y."/>
            <person name="Tangrot J."/>
            <person name="Rosling A."/>
        </authorList>
    </citation>
    <scope>NUCLEOTIDE SEQUENCE [LARGE SCALE GENOMIC DNA]</scope>
    <source>
        <strain evidence="6 7">120-4 pot B 10/14</strain>
    </source>
</reference>